<protein>
    <recommendedName>
        <fullName evidence="4">Ubiquitin-like protein ATG12</fullName>
    </recommendedName>
</protein>
<keyword evidence="1 4" id="KW-1017">Isopeptide bond</keyword>
<dbReference type="PANTHER" id="PTHR13385">
    <property type="entry name" value="AUTOPHAGY PROTEIN 12"/>
    <property type="match status" value="1"/>
</dbReference>
<dbReference type="GO" id="GO:0061723">
    <property type="term" value="P:glycophagy"/>
    <property type="evidence" value="ECO:0007669"/>
    <property type="project" value="TreeGrafter"/>
</dbReference>
<name>A0A0G4IRP7_PLABS</name>
<dbReference type="OMA" id="CMIDILL"/>
<dbReference type="AlphaFoldDB" id="A0A0G4IRP7"/>
<dbReference type="EMBL" id="CDSF01000081">
    <property type="protein sequence ID" value="CEO97867.1"/>
    <property type="molecule type" value="Genomic_DNA"/>
</dbReference>
<dbReference type="GO" id="GO:0000045">
    <property type="term" value="P:autophagosome assembly"/>
    <property type="evidence" value="ECO:0007669"/>
    <property type="project" value="InterPro"/>
</dbReference>
<evidence type="ECO:0000256" key="1">
    <source>
        <dbReference type="ARBA" id="ARBA00022499"/>
    </source>
</evidence>
<comment type="similarity">
    <text evidence="4">Belongs to the ATG12 family.</text>
</comment>
<proteinExistence type="inferred from homology"/>
<gene>
    <name evidence="5" type="ORF">PBRA_005981</name>
</gene>
<dbReference type="GO" id="GO:0000421">
    <property type="term" value="C:autophagosome membrane"/>
    <property type="evidence" value="ECO:0007669"/>
    <property type="project" value="TreeGrafter"/>
</dbReference>
<evidence type="ECO:0000256" key="3">
    <source>
        <dbReference type="ARBA" id="ARBA00023006"/>
    </source>
</evidence>
<dbReference type="Proteomes" id="UP000039324">
    <property type="component" value="Unassembled WGS sequence"/>
</dbReference>
<dbReference type="InterPro" id="IPR007242">
    <property type="entry name" value="Atg12"/>
</dbReference>
<keyword evidence="6" id="KW-1185">Reference proteome</keyword>
<sequence>MESSSGSAPGKGTARNSIVRIGGGVSHPLTSASAIVVIHLRAGPNADILRKAKYQVDRSAPFSVVQRLLRSLLHLEPKDNLFVYCSAAFCPTPDAVVGDLFDCFAVNNELPVHYCRADAWG</sequence>
<dbReference type="GO" id="GO:0034727">
    <property type="term" value="P:piecemeal microautophagy of the nucleus"/>
    <property type="evidence" value="ECO:0007669"/>
    <property type="project" value="TreeGrafter"/>
</dbReference>
<evidence type="ECO:0000313" key="6">
    <source>
        <dbReference type="Proteomes" id="UP000039324"/>
    </source>
</evidence>
<dbReference type="GO" id="GO:0097352">
    <property type="term" value="P:autophagosome maturation"/>
    <property type="evidence" value="ECO:0007669"/>
    <property type="project" value="TreeGrafter"/>
</dbReference>
<organism evidence="5 6">
    <name type="scientific">Plasmodiophora brassicae</name>
    <name type="common">Clubroot disease agent</name>
    <dbReference type="NCBI Taxonomy" id="37360"/>
    <lineage>
        <taxon>Eukaryota</taxon>
        <taxon>Sar</taxon>
        <taxon>Rhizaria</taxon>
        <taxon>Endomyxa</taxon>
        <taxon>Phytomyxea</taxon>
        <taxon>Plasmodiophorida</taxon>
        <taxon>Plasmodiophoridae</taxon>
        <taxon>Plasmodiophora</taxon>
    </lineage>
</organism>
<evidence type="ECO:0000256" key="2">
    <source>
        <dbReference type="ARBA" id="ARBA00022786"/>
    </source>
</evidence>
<dbReference type="CDD" id="cd01612">
    <property type="entry name" value="Ubl_ATG12"/>
    <property type="match status" value="1"/>
</dbReference>
<evidence type="ECO:0000256" key="4">
    <source>
        <dbReference type="RuleBase" id="RU361201"/>
    </source>
</evidence>
<dbReference type="Pfam" id="PF04110">
    <property type="entry name" value="APG12"/>
    <property type="match status" value="1"/>
</dbReference>
<dbReference type="GO" id="GO:0000422">
    <property type="term" value="P:autophagy of mitochondrion"/>
    <property type="evidence" value="ECO:0007669"/>
    <property type="project" value="TreeGrafter"/>
</dbReference>
<dbReference type="GO" id="GO:0019776">
    <property type="term" value="F:Atg8-family ligase activity"/>
    <property type="evidence" value="ECO:0007669"/>
    <property type="project" value="TreeGrafter"/>
</dbReference>
<dbReference type="STRING" id="37360.A0A0G4IRP7"/>
<keyword evidence="3 4" id="KW-0072">Autophagy</keyword>
<accession>A0A0G4IRP7</accession>
<keyword evidence="2 4" id="KW-0833">Ubl conjugation pathway</keyword>
<comment type="subunit">
    <text evidence="4">Forms a conjugate with ATG5.</text>
</comment>
<reference evidence="5 6" key="1">
    <citation type="submission" date="2015-02" db="EMBL/GenBank/DDBJ databases">
        <authorList>
            <person name="Chooi Y.-H."/>
        </authorList>
    </citation>
    <scope>NUCLEOTIDE SEQUENCE [LARGE SCALE GENOMIC DNA]</scope>
    <source>
        <strain evidence="5">E3</strain>
    </source>
</reference>
<dbReference type="Gene3D" id="3.10.20.90">
    <property type="entry name" value="Phosphatidylinositol 3-kinase Catalytic Subunit, Chain A, domain 1"/>
    <property type="match status" value="1"/>
</dbReference>
<dbReference type="PANTHER" id="PTHR13385:SF0">
    <property type="entry name" value="UBIQUITIN-LIKE PROTEIN ATG12"/>
    <property type="match status" value="1"/>
</dbReference>
<dbReference type="GO" id="GO:0034045">
    <property type="term" value="C:phagophore assembly site membrane"/>
    <property type="evidence" value="ECO:0007669"/>
    <property type="project" value="TreeGrafter"/>
</dbReference>
<dbReference type="GO" id="GO:0034274">
    <property type="term" value="C:Atg12-Atg5-Atg16 complex"/>
    <property type="evidence" value="ECO:0007669"/>
    <property type="project" value="TreeGrafter"/>
</dbReference>
<dbReference type="SUPFAM" id="SSF54236">
    <property type="entry name" value="Ubiquitin-like"/>
    <property type="match status" value="1"/>
</dbReference>
<dbReference type="InterPro" id="IPR029071">
    <property type="entry name" value="Ubiquitin-like_domsf"/>
</dbReference>
<evidence type="ECO:0000313" key="5">
    <source>
        <dbReference type="EMBL" id="CEO97867.1"/>
    </source>
</evidence>
<dbReference type="OrthoDB" id="10003551at2759"/>